<feature type="region of interest" description="Disordered" evidence="5">
    <location>
        <begin position="275"/>
        <end position="295"/>
    </location>
</feature>
<dbReference type="OrthoDB" id="444255at2759"/>
<organism evidence="7 8">
    <name type="scientific">Trematosphaeria pertusa</name>
    <dbReference type="NCBI Taxonomy" id="390896"/>
    <lineage>
        <taxon>Eukaryota</taxon>
        <taxon>Fungi</taxon>
        <taxon>Dikarya</taxon>
        <taxon>Ascomycota</taxon>
        <taxon>Pezizomycotina</taxon>
        <taxon>Dothideomycetes</taxon>
        <taxon>Pleosporomycetidae</taxon>
        <taxon>Pleosporales</taxon>
        <taxon>Massarineae</taxon>
        <taxon>Trematosphaeriaceae</taxon>
        <taxon>Trematosphaeria</taxon>
    </lineage>
</organism>
<dbReference type="AlphaFoldDB" id="A0A6A6ICD0"/>
<evidence type="ECO:0000256" key="2">
    <source>
        <dbReference type="ARBA" id="ARBA00022692"/>
    </source>
</evidence>
<keyword evidence="2" id="KW-0812">Transmembrane</keyword>
<accession>A0A6A6ICD0</accession>
<dbReference type="InterPro" id="IPR007074">
    <property type="entry name" value="LicD/FKTN/FKRP_NTP_transf"/>
</dbReference>
<evidence type="ECO:0000256" key="5">
    <source>
        <dbReference type="SAM" id="MobiDB-lite"/>
    </source>
</evidence>
<reference evidence="7" key="1">
    <citation type="journal article" date="2020" name="Stud. Mycol.">
        <title>101 Dothideomycetes genomes: a test case for predicting lifestyles and emergence of pathogens.</title>
        <authorList>
            <person name="Haridas S."/>
            <person name="Albert R."/>
            <person name="Binder M."/>
            <person name="Bloem J."/>
            <person name="Labutti K."/>
            <person name="Salamov A."/>
            <person name="Andreopoulos B."/>
            <person name="Baker S."/>
            <person name="Barry K."/>
            <person name="Bills G."/>
            <person name="Bluhm B."/>
            <person name="Cannon C."/>
            <person name="Castanera R."/>
            <person name="Culley D."/>
            <person name="Daum C."/>
            <person name="Ezra D."/>
            <person name="Gonzalez J."/>
            <person name="Henrissat B."/>
            <person name="Kuo A."/>
            <person name="Liang C."/>
            <person name="Lipzen A."/>
            <person name="Lutzoni F."/>
            <person name="Magnuson J."/>
            <person name="Mondo S."/>
            <person name="Nolan M."/>
            <person name="Ohm R."/>
            <person name="Pangilinan J."/>
            <person name="Park H.-J."/>
            <person name="Ramirez L."/>
            <person name="Alfaro M."/>
            <person name="Sun H."/>
            <person name="Tritt A."/>
            <person name="Yoshinaga Y."/>
            <person name="Zwiers L.-H."/>
            <person name="Turgeon B."/>
            <person name="Goodwin S."/>
            <person name="Spatafora J."/>
            <person name="Crous P."/>
            <person name="Grigoriev I."/>
        </authorList>
    </citation>
    <scope>NUCLEOTIDE SEQUENCE</scope>
    <source>
        <strain evidence="7">CBS 122368</strain>
    </source>
</reference>
<dbReference type="GO" id="GO:0009100">
    <property type="term" value="P:glycoprotein metabolic process"/>
    <property type="evidence" value="ECO:0007669"/>
    <property type="project" value="UniProtKB-ARBA"/>
</dbReference>
<dbReference type="GO" id="GO:0016020">
    <property type="term" value="C:membrane"/>
    <property type="evidence" value="ECO:0007669"/>
    <property type="project" value="UniProtKB-SubCell"/>
</dbReference>
<name>A0A6A6ICD0_9PLEO</name>
<keyword evidence="8" id="KW-1185">Reference proteome</keyword>
<proteinExistence type="predicted"/>
<dbReference type="Proteomes" id="UP000800094">
    <property type="component" value="Unassembled WGS sequence"/>
</dbReference>
<evidence type="ECO:0000259" key="6">
    <source>
        <dbReference type="Pfam" id="PF04991"/>
    </source>
</evidence>
<comment type="subcellular location">
    <subcellularLocation>
        <location evidence="1">Membrane</location>
        <topology evidence="1">Single-pass membrane protein</topology>
    </subcellularLocation>
</comment>
<dbReference type="EMBL" id="ML987197">
    <property type="protein sequence ID" value="KAF2247562.1"/>
    <property type="molecule type" value="Genomic_DNA"/>
</dbReference>
<feature type="compositionally biased region" description="Basic and acidic residues" evidence="5">
    <location>
        <begin position="279"/>
        <end position="289"/>
    </location>
</feature>
<feature type="region of interest" description="Disordered" evidence="5">
    <location>
        <begin position="1"/>
        <end position="22"/>
    </location>
</feature>
<evidence type="ECO:0000256" key="1">
    <source>
        <dbReference type="ARBA" id="ARBA00004167"/>
    </source>
</evidence>
<feature type="region of interest" description="Disordered" evidence="5">
    <location>
        <begin position="308"/>
        <end position="329"/>
    </location>
</feature>
<dbReference type="PANTHER" id="PTHR15407:SF32">
    <property type="entry name" value="PROTEIN (MNN4), PUTATIVE (AFU_ORTHOLOGUE AFUA_1G03790)-RELATED"/>
    <property type="match status" value="1"/>
</dbReference>
<dbReference type="PANTHER" id="PTHR15407">
    <property type="entry name" value="FUKUTIN-RELATED"/>
    <property type="match status" value="1"/>
</dbReference>
<evidence type="ECO:0000256" key="3">
    <source>
        <dbReference type="ARBA" id="ARBA00022989"/>
    </source>
</evidence>
<keyword evidence="3" id="KW-1133">Transmembrane helix</keyword>
<sequence length="329" mass="37377">MGKISLTGGDMKGPGRTWTEVRGLRDPPRKYFHESTFDAHYDGRFASTPLPSSQRQPHLRALVKTYLSTMHALGAETWIMHGSLLGWWWNRRIMPWDSDIDVQVSEASLAFLAQYYNMTVHTFRDLEVPVLDDGSGKEEEQEEQEGRKKVDGEAKSYLLEINPHWTNGDVRDTHNVIDARWIDTATGLFIDITALRVNHSSPAPLSLYCKDTHRYLSTQIFPLRTSVFEHVPVRIPYAYQALLAAEYGEDALVNTEFQRHRFDQASMEWRPVGKLGGSEQEKLEEEKWRARGRKPGRRPLAVVDVDKEEVEAGEGEVGGGSGAFEQFGS</sequence>
<dbReference type="InterPro" id="IPR009644">
    <property type="entry name" value="FKTN/MNN4/W02B3.4-1"/>
</dbReference>
<dbReference type="Pfam" id="PF04991">
    <property type="entry name" value="LicD"/>
    <property type="match status" value="1"/>
</dbReference>
<gene>
    <name evidence="7" type="ORF">BU26DRAFT_541457</name>
</gene>
<keyword evidence="4" id="KW-0472">Membrane</keyword>
<evidence type="ECO:0000313" key="8">
    <source>
        <dbReference type="Proteomes" id="UP000800094"/>
    </source>
</evidence>
<feature type="domain" description="LicD/FKTN/FKRP nucleotidyltransferase" evidence="6">
    <location>
        <begin position="75"/>
        <end position="196"/>
    </location>
</feature>
<evidence type="ECO:0000256" key="4">
    <source>
        <dbReference type="ARBA" id="ARBA00023136"/>
    </source>
</evidence>
<protein>
    <recommendedName>
        <fullName evidence="6">LicD/FKTN/FKRP nucleotidyltransferase domain-containing protein</fullName>
    </recommendedName>
</protein>
<evidence type="ECO:0000313" key="7">
    <source>
        <dbReference type="EMBL" id="KAF2247562.1"/>
    </source>
</evidence>
<dbReference type="GeneID" id="54584928"/>
<dbReference type="RefSeq" id="XP_033682566.1">
    <property type="nucleotide sequence ID" value="XM_033831598.1"/>
</dbReference>